<name>I8RN44_9FIRM</name>
<comment type="caution">
    <text evidence="3">The sequence shown here is derived from an EMBL/GenBank/DDBJ whole genome shotgun (WGS) entry which is preliminary data.</text>
</comment>
<dbReference type="PATRIC" id="fig|1149862.3.peg.656"/>
<accession>I8RN44</accession>
<dbReference type="Gene3D" id="3.60.15.10">
    <property type="entry name" value="Ribonuclease Z/Hydroxyacylglutathione hydrolase-like"/>
    <property type="match status" value="1"/>
</dbReference>
<dbReference type="SMART" id="SM00849">
    <property type="entry name" value="Lactamase_B"/>
    <property type="match status" value="1"/>
</dbReference>
<evidence type="ECO:0000313" key="4">
    <source>
        <dbReference type="Proteomes" id="UP000004324"/>
    </source>
</evidence>
<keyword evidence="4" id="KW-1185">Reference proteome</keyword>
<reference evidence="3 4" key="1">
    <citation type="journal article" date="2012" name="J. Bacteriol.">
        <title>Draft Genome Sequences for Two Metal-Reducing Pelosinus fermentans Strains Isolated from a Cr(VI)-Contaminated Site and for Type Strain R7.</title>
        <authorList>
            <person name="Brown S.D."/>
            <person name="Podar M."/>
            <person name="Klingeman D.M."/>
            <person name="Johnson C.M."/>
            <person name="Yang Z.K."/>
            <person name="Utturkar S.M."/>
            <person name="Land M.L."/>
            <person name="Mosher J.J."/>
            <person name="Hurt R.A.Jr."/>
            <person name="Phelps T.J."/>
            <person name="Palumbo A.V."/>
            <person name="Arkin A.P."/>
            <person name="Hazen T.C."/>
            <person name="Elias D.A."/>
        </authorList>
    </citation>
    <scope>NUCLEOTIDE SEQUENCE [LARGE SCALE GENOMIC DNA]</scope>
    <source>
        <strain evidence="3 4">B4</strain>
    </source>
</reference>
<dbReference type="RefSeq" id="WP_007931240.1">
    <property type="nucleotide sequence ID" value="NZ_AKVJ01000007.1"/>
</dbReference>
<dbReference type="PANTHER" id="PTHR43546">
    <property type="entry name" value="UPF0173 METAL-DEPENDENT HYDROLASE MJ1163-RELATED"/>
    <property type="match status" value="1"/>
</dbReference>
<protein>
    <submittedName>
        <fullName evidence="3">Beta-lactamase domain protein</fullName>
    </submittedName>
</protein>
<evidence type="ECO:0000259" key="2">
    <source>
        <dbReference type="SMART" id="SM00849"/>
    </source>
</evidence>
<dbReference type="InterPro" id="IPR036866">
    <property type="entry name" value="RibonucZ/Hydroxyglut_hydro"/>
</dbReference>
<dbReference type="AlphaFoldDB" id="I8RN44"/>
<dbReference type="GO" id="GO:0016787">
    <property type="term" value="F:hydrolase activity"/>
    <property type="evidence" value="ECO:0007669"/>
    <property type="project" value="UniProtKB-KW"/>
</dbReference>
<dbReference type="EMBL" id="AKVJ01000007">
    <property type="protein sequence ID" value="EIW20410.1"/>
    <property type="molecule type" value="Genomic_DNA"/>
</dbReference>
<sequence length="252" mass="27884">MEIQLVRHATLLLTINDRLLLVDPMLSPAEAMPPIVNSTNERRNPLVPIMNPQNFLQRIDAVLLTHTHRDHFDDAAAQLVPKGKLIFCQPEDEIKLQAEGFSKIIPVHEEYQWEGITMIRTGGQHGTGEIGAKMSPVSGYILQAKGEPILYIAGDTIYCPEVERTLKTYHPHITIVNAGAAQFSTGDPITMTAQDVAALCQYDRNTIVVAVHMEAMNHCLLSREELKSHAAAEGLAERIVIPKDGETFSFTA</sequence>
<dbReference type="InterPro" id="IPR050114">
    <property type="entry name" value="UPF0173_UPF0282_UlaG_hydrolase"/>
</dbReference>
<organism evidence="3 4">
    <name type="scientific">Pelosinus fermentans B4</name>
    <dbReference type="NCBI Taxonomy" id="1149862"/>
    <lineage>
        <taxon>Bacteria</taxon>
        <taxon>Bacillati</taxon>
        <taxon>Bacillota</taxon>
        <taxon>Negativicutes</taxon>
        <taxon>Selenomonadales</taxon>
        <taxon>Sporomusaceae</taxon>
        <taxon>Pelosinus</taxon>
    </lineage>
</organism>
<dbReference type="InterPro" id="IPR001279">
    <property type="entry name" value="Metallo-B-lactamas"/>
</dbReference>
<dbReference type="OrthoDB" id="9805728at2"/>
<evidence type="ECO:0000256" key="1">
    <source>
        <dbReference type="ARBA" id="ARBA00022801"/>
    </source>
</evidence>
<keyword evidence="1" id="KW-0378">Hydrolase</keyword>
<proteinExistence type="predicted"/>
<gene>
    <name evidence="3" type="ORF">FB4_2374</name>
</gene>
<dbReference type="SUPFAM" id="SSF56281">
    <property type="entry name" value="Metallo-hydrolase/oxidoreductase"/>
    <property type="match status" value="1"/>
</dbReference>
<feature type="domain" description="Metallo-beta-lactamase" evidence="2">
    <location>
        <begin position="6"/>
        <end position="212"/>
    </location>
</feature>
<evidence type="ECO:0000313" key="3">
    <source>
        <dbReference type="EMBL" id="EIW20410.1"/>
    </source>
</evidence>
<dbReference type="Pfam" id="PF12706">
    <property type="entry name" value="Lactamase_B_2"/>
    <property type="match status" value="1"/>
</dbReference>
<dbReference type="Proteomes" id="UP000004324">
    <property type="component" value="Unassembled WGS sequence"/>
</dbReference>
<dbReference type="PANTHER" id="PTHR43546:SF9">
    <property type="entry name" value="L-ASCORBATE-6-PHOSPHATE LACTONASE ULAG-RELATED"/>
    <property type="match status" value="1"/>
</dbReference>